<reference evidence="25 38" key="6">
    <citation type="journal article" date="2020" name="Nat. Commun.">
        <title>The structures of two archaeal type IV pili illuminate evolutionary relationships.</title>
        <authorList>
            <person name="Wang F."/>
            <person name="Baquero D.P."/>
            <person name="Su Z."/>
            <person name="Beltran L.C."/>
            <person name="Prangishvili D."/>
            <person name="Krupovic M."/>
            <person name="Egelman E.H."/>
        </authorList>
    </citation>
    <scope>NUCLEOTIDE SEQUENCE [LARGE SCALE GENOMIC DNA]</scope>
    <source>
        <strain evidence="25 38">POZ149</strain>
    </source>
</reference>
<dbReference type="GO" id="GO:0016818">
    <property type="term" value="F:hydrolase activity, acting on acid anhydrides, in phosphorus-containing anhydrides"/>
    <property type="evidence" value="ECO:0007669"/>
    <property type="project" value="InterPro"/>
</dbReference>
<evidence type="ECO:0000259" key="14">
    <source>
        <dbReference type="PROSITE" id="PS51193"/>
    </source>
</evidence>
<evidence type="ECO:0000256" key="10">
    <source>
        <dbReference type="ARBA" id="ARBA00023125"/>
    </source>
</evidence>
<dbReference type="EMBL" id="LT549890">
    <property type="protein sequence ID" value="SAI83849.1"/>
    <property type="molecule type" value="Genomic_DNA"/>
</dbReference>
<keyword evidence="3" id="KW-0547">Nucleotide-binding</keyword>
<dbReference type="Proteomes" id="UP000273194">
    <property type="component" value="Chromosome"/>
</dbReference>
<dbReference type="KEGG" id="ssol:SULB_1332"/>
<dbReference type="Proteomes" id="UP000269431">
    <property type="component" value="Chromosome"/>
</dbReference>
<keyword evidence="10" id="KW-0238">DNA-binding</keyword>
<evidence type="ECO:0000256" key="3">
    <source>
        <dbReference type="ARBA" id="ARBA00022741"/>
    </source>
</evidence>
<evidence type="ECO:0000313" key="32">
    <source>
        <dbReference type="Proteomes" id="UP000269431"/>
    </source>
</evidence>
<dbReference type="EMBL" id="CP033240">
    <property type="protein sequence ID" value="AZF81172.1"/>
    <property type="molecule type" value="Genomic_DNA"/>
</dbReference>
<keyword evidence="8" id="KW-0408">Iron</keyword>
<dbReference type="InterPro" id="IPR014001">
    <property type="entry name" value="Helicase_ATP-bd"/>
</dbReference>
<evidence type="ECO:0000313" key="36">
    <source>
        <dbReference type="Proteomes" id="UP000278715"/>
    </source>
</evidence>
<dbReference type="Pfam" id="PF06733">
    <property type="entry name" value="DEAD_2"/>
    <property type="match status" value="1"/>
</dbReference>
<dbReference type="KEGG" id="ssoa:SULA_1331"/>
<dbReference type="Proteomes" id="UP000273443">
    <property type="component" value="Chromosome"/>
</dbReference>
<evidence type="ECO:0000256" key="8">
    <source>
        <dbReference type="ARBA" id="ARBA00023004"/>
    </source>
</evidence>
<dbReference type="EMBL" id="CP011056">
    <property type="protein sequence ID" value="AKA76323.1"/>
    <property type="molecule type" value="Genomic_DNA"/>
</dbReference>
<keyword evidence="2" id="KW-0479">Metal-binding</keyword>
<evidence type="ECO:0000313" key="24">
    <source>
        <dbReference type="EMBL" id="AZF83811.1"/>
    </source>
</evidence>
<evidence type="ECO:0000256" key="2">
    <source>
        <dbReference type="ARBA" id="ARBA00022723"/>
    </source>
</evidence>
<evidence type="ECO:0000313" key="15">
    <source>
        <dbReference type="EMBL" id="AKA73625.1"/>
    </source>
</evidence>
<dbReference type="EMBL" id="CP033238">
    <property type="protein sequence ID" value="AZF75958.1"/>
    <property type="molecule type" value="Genomic_DNA"/>
</dbReference>
<evidence type="ECO:0000256" key="11">
    <source>
        <dbReference type="ARBA" id="ARBA00023204"/>
    </source>
</evidence>
<dbReference type="PANTHER" id="PTHR11472:SF34">
    <property type="entry name" value="REGULATOR OF TELOMERE ELONGATION HELICASE 1"/>
    <property type="match status" value="1"/>
</dbReference>
<dbReference type="EMBL" id="CP050869">
    <property type="protein sequence ID" value="QPG50612.1"/>
    <property type="molecule type" value="Genomic_DNA"/>
</dbReference>
<keyword evidence="7" id="KW-0067">ATP-binding</keyword>
<evidence type="ECO:0000313" key="18">
    <source>
        <dbReference type="EMBL" id="AZF68094.1"/>
    </source>
</evidence>
<dbReference type="InterPro" id="IPR027417">
    <property type="entry name" value="P-loop_NTPase"/>
</dbReference>
<dbReference type="SMART" id="SM00491">
    <property type="entry name" value="HELICc2"/>
    <property type="match status" value="1"/>
</dbReference>
<evidence type="ECO:0000256" key="9">
    <source>
        <dbReference type="ARBA" id="ARBA00023014"/>
    </source>
</evidence>
<evidence type="ECO:0000313" key="38">
    <source>
        <dbReference type="Proteomes" id="UP000594632"/>
    </source>
</evidence>
<keyword evidence="4" id="KW-0227">DNA damage</keyword>
<dbReference type="AlphaFoldDB" id="A0A0E3MIR0"/>
<dbReference type="PATRIC" id="fig|2287.6.peg.1380"/>
<dbReference type="InterPro" id="IPR006555">
    <property type="entry name" value="ATP-dep_Helicase_C"/>
</dbReference>
<keyword evidence="12" id="KW-0413">Isomerase</keyword>
<evidence type="ECO:0000256" key="1">
    <source>
        <dbReference type="ARBA" id="ARBA00022485"/>
    </source>
</evidence>
<evidence type="ECO:0000256" key="6">
    <source>
        <dbReference type="ARBA" id="ARBA00022806"/>
    </source>
</evidence>
<reference evidence="17" key="5">
    <citation type="submission" date="2018-10" db="EMBL/GenBank/DDBJ databases">
        <authorList>
            <person name="McCarthy S."/>
            <person name="Gradnigo J."/>
            <person name="Johnson T."/>
            <person name="Payne S."/>
            <person name="Lipzen A."/>
            <person name="Schackwitz W."/>
            <person name="Martin J."/>
            <person name="Moriyama E."/>
            <person name="Blum P."/>
        </authorList>
    </citation>
    <scope>NUCLEOTIDE SEQUENCE</scope>
    <source>
        <strain evidence="15">SARC-B</strain>
        <strain evidence="16">SARC-C</strain>
        <strain evidence="17">SULA</strain>
    </source>
</reference>
<dbReference type="Proteomes" id="UP000076770">
    <property type="component" value="Chromosome i"/>
</dbReference>
<dbReference type="EMBL" id="CP011055">
    <property type="protein sequence ID" value="AKA73625.1"/>
    <property type="molecule type" value="Genomic_DNA"/>
</dbReference>
<evidence type="ECO:0000313" key="28">
    <source>
        <dbReference type="Proteomes" id="UP000033085"/>
    </source>
</evidence>
<evidence type="ECO:0000313" key="20">
    <source>
        <dbReference type="EMBL" id="AZF73334.1"/>
    </source>
</evidence>
<reference evidence="31 32" key="4">
    <citation type="journal article" date="2018" name="Proc. Natl. Acad. Sci. U.S.A.">
        <title>Nonmutational mechanism of inheritance in the Archaeon Sulfolobus solfataricus.</title>
        <authorList>
            <person name="Payne S."/>
            <person name="McCarthy S."/>
            <person name="Johnson T."/>
            <person name="North E."/>
            <person name="Blum P."/>
        </authorList>
    </citation>
    <scope>NUCLEOTIDE SEQUENCE [LARGE SCALE GENOMIC DNA]</scope>
    <source>
        <strain evidence="19 31">SARC-H</strain>
        <strain evidence="20 35">SARC-I</strain>
        <strain evidence="22 36">SARC-N</strain>
        <strain evidence="23 37">SARC-O</strain>
        <strain evidence="24 32">SUL120</strain>
        <strain evidence="18 33">SULG</strain>
        <strain evidence="21 34">SULM</strain>
    </source>
</reference>
<dbReference type="InterPro" id="IPR014013">
    <property type="entry name" value="Helic_SF1/SF2_ATP-bd_DinG/Rad3"/>
</dbReference>
<evidence type="ECO:0000313" key="23">
    <source>
        <dbReference type="EMBL" id="AZF81172.1"/>
    </source>
</evidence>
<evidence type="ECO:0000313" key="37">
    <source>
        <dbReference type="Proteomes" id="UP000282269"/>
    </source>
</evidence>
<organism evidence="17 29">
    <name type="scientific">Saccharolobus solfataricus</name>
    <name type="common">Sulfolobus solfataricus</name>
    <dbReference type="NCBI Taxonomy" id="2287"/>
    <lineage>
        <taxon>Archaea</taxon>
        <taxon>Thermoproteota</taxon>
        <taxon>Thermoprotei</taxon>
        <taxon>Sulfolobales</taxon>
        <taxon>Sulfolobaceae</taxon>
        <taxon>Saccharolobus</taxon>
    </lineage>
</organism>
<evidence type="ECO:0000256" key="4">
    <source>
        <dbReference type="ARBA" id="ARBA00022763"/>
    </source>
</evidence>
<dbReference type="GeneID" id="44129286"/>
<keyword evidence="6 17" id="KW-0347">Helicase</keyword>
<protein>
    <submittedName>
        <fullName evidence="17">ATP-dependent DNA helicase</fullName>
    </submittedName>
    <submittedName>
        <fullName evidence="26">DEAD/DEAH box helicase</fullName>
    </submittedName>
</protein>
<dbReference type="InterPro" id="IPR006554">
    <property type="entry name" value="Helicase-like_DEXD_c2"/>
</dbReference>
<keyword evidence="1" id="KW-0004">4Fe-4S</keyword>
<dbReference type="Proteomes" id="UP000275843">
    <property type="component" value="Chromosome"/>
</dbReference>
<dbReference type="EMBL" id="CP033239">
    <property type="protein sequence ID" value="AZF78568.1"/>
    <property type="molecule type" value="Genomic_DNA"/>
</dbReference>
<dbReference type="Proteomes" id="UP000033106">
    <property type="component" value="Chromosome"/>
</dbReference>
<dbReference type="InterPro" id="IPR010614">
    <property type="entry name" value="RAD3-like_helicase_DEAD"/>
</dbReference>
<dbReference type="FunFam" id="3.40.50.300:FF:002255">
    <property type="entry name" value="ATP-dependent DNA helicase"/>
    <property type="match status" value="1"/>
</dbReference>
<accession>A0A0E3MIR0</accession>
<dbReference type="Pfam" id="PF13307">
    <property type="entry name" value="Helicase_C_2"/>
    <property type="match status" value="1"/>
</dbReference>
<dbReference type="Gene3D" id="1.10.275.30">
    <property type="match status" value="1"/>
</dbReference>
<dbReference type="GO" id="GO:0003677">
    <property type="term" value="F:DNA binding"/>
    <property type="evidence" value="ECO:0007669"/>
    <property type="project" value="UniProtKB-KW"/>
</dbReference>
<evidence type="ECO:0000313" key="34">
    <source>
        <dbReference type="Proteomes" id="UP000273443"/>
    </source>
</evidence>
<dbReference type="EMBL" id="CP011057">
    <property type="protein sequence ID" value="AKA79015.1"/>
    <property type="molecule type" value="Genomic_DNA"/>
</dbReference>
<dbReference type="Proteomes" id="UP000282269">
    <property type="component" value="Chromosome"/>
</dbReference>
<dbReference type="Proteomes" id="UP000267993">
    <property type="component" value="Chromosome"/>
</dbReference>
<dbReference type="EMBL" id="CP033235">
    <property type="protein sequence ID" value="AZF68094.1"/>
    <property type="molecule type" value="Genomic_DNA"/>
</dbReference>
<dbReference type="GO" id="GO:0003678">
    <property type="term" value="F:DNA helicase activity"/>
    <property type="evidence" value="ECO:0007669"/>
    <property type="project" value="InterPro"/>
</dbReference>
<dbReference type="Proteomes" id="UP000033085">
    <property type="component" value="Chromosome"/>
</dbReference>
<dbReference type="SUPFAM" id="SSF52540">
    <property type="entry name" value="P-loop containing nucleoside triphosphate hydrolases"/>
    <property type="match status" value="2"/>
</dbReference>
<dbReference type="GO" id="GO:0006281">
    <property type="term" value="P:DNA repair"/>
    <property type="evidence" value="ECO:0007669"/>
    <property type="project" value="UniProtKB-KW"/>
</dbReference>
<dbReference type="GO" id="GO:0005524">
    <property type="term" value="F:ATP binding"/>
    <property type="evidence" value="ECO:0007669"/>
    <property type="project" value="UniProtKB-KW"/>
</dbReference>
<dbReference type="GO" id="GO:0051539">
    <property type="term" value="F:4 iron, 4 sulfur cluster binding"/>
    <property type="evidence" value="ECO:0007669"/>
    <property type="project" value="UniProtKB-KW"/>
</dbReference>
<evidence type="ECO:0000313" key="19">
    <source>
        <dbReference type="EMBL" id="AZF70714.1"/>
    </source>
</evidence>
<reference evidence="30" key="3">
    <citation type="submission" date="2016-04" db="EMBL/GenBank/DDBJ databases">
        <authorList>
            <person name="Shah S.A."/>
            <person name="Garrett R.A."/>
        </authorList>
    </citation>
    <scope>NUCLEOTIDE SEQUENCE [LARGE SCALE GENOMIC DNA]</scope>
    <source>
        <strain evidence="30">ATCC 35091 / DSM 1616 / JCM 8930 / NBRC 15331 / P1</strain>
    </source>
</reference>
<dbReference type="EMBL" id="CP033241">
    <property type="protein sequence ID" value="AZF83811.1"/>
    <property type="molecule type" value="Genomic_DNA"/>
</dbReference>
<reference evidence="26" key="2">
    <citation type="submission" date="2016-04" db="EMBL/GenBank/DDBJ databases">
        <authorList>
            <person name="Evans L.H."/>
            <person name="Alamgir A."/>
            <person name="Owens N."/>
            <person name="Weber N.D."/>
            <person name="Virtaneva K."/>
            <person name="Barbian K."/>
            <person name="Babar A."/>
            <person name="Rosenke K."/>
        </authorList>
    </citation>
    <scope>NUCLEOTIDE SEQUENCE</scope>
    <source>
        <strain evidence="26">P1</strain>
    </source>
</reference>
<evidence type="ECO:0000313" key="30">
    <source>
        <dbReference type="Proteomes" id="UP000076770"/>
    </source>
</evidence>
<dbReference type="EMBL" id="CP033237">
    <property type="protein sequence ID" value="AZF73334.1"/>
    <property type="molecule type" value="Genomic_DNA"/>
</dbReference>
<name>A0A0E3MIR0_SACSO</name>
<evidence type="ECO:0000313" key="17">
    <source>
        <dbReference type="EMBL" id="AKA79015.1"/>
    </source>
</evidence>
<dbReference type="KEGG" id="ssof:SULC_1330"/>
<dbReference type="GeneID" id="1455459"/>
<dbReference type="RefSeq" id="WP_009990605.1">
    <property type="nucleotide sequence ID" value="NZ_CP011055.2"/>
</dbReference>
<dbReference type="Gene3D" id="3.40.50.300">
    <property type="entry name" value="P-loop containing nucleotide triphosphate hydrolases"/>
    <property type="match status" value="2"/>
</dbReference>
<sequence length="550" mass="63447">MELREWQSKIAEKIVEALRNNFLVSLQAPTGSGKTLFALYTALKVKPKVAFVVRTHNEFFPVYRELSLHFKDKKYGFLVGKSSACVFSSSDVDAQDIYCNGCEIFNASAVTVTDSPKVSLNKLKEEGKKLGFCPYYSLLETIKTADVILLTYPYLFIPWLRESLDINWEDYVVIVDEAHNIENVSNIEEKKLNKRIIEMAISQSHSQNVKVILERLKENVEKAVYSEDKYILIEKDKLDNILPSNEEIEILSEEYDEIRKIMIKNKTVSRNYLGSILRFFDLVNDEGIRVFSYSGSLIAKYIIPSYFTDILNDEKITYMLMSGTMQPLDYLRNIIGIKRKILYIDAEKVMKKRLTGTYECLISIDVTTTYSLRSEQMARKYASYLLKIFYNSRRHVLAIFPSYEFMRIVSKFLNIRYLAEDTETSIEEIMSNLKKEKTIIMGIARGKLAEGIEIVENGSSLISDVAMVGIPYPPIDDYLKIRVEEISKILKKDISNELISIQALIAVKQSIGRAIRGPTDNATIWLLDKRYDSLWWKKELNCLNARKIKL</sequence>
<evidence type="ECO:0000313" key="33">
    <source>
        <dbReference type="Proteomes" id="UP000273194"/>
    </source>
</evidence>
<dbReference type="InterPro" id="IPR045028">
    <property type="entry name" value="DinG/Rad3-like"/>
</dbReference>
<evidence type="ECO:0000313" key="26">
    <source>
        <dbReference type="EMBL" id="SAI83849.1"/>
    </source>
</evidence>
<proteinExistence type="predicted"/>
<evidence type="ECO:0000313" key="16">
    <source>
        <dbReference type="EMBL" id="AKA76323.1"/>
    </source>
</evidence>
<evidence type="ECO:0000313" key="35">
    <source>
        <dbReference type="Proteomes" id="UP000275843"/>
    </source>
</evidence>
<dbReference type="OMA" id="PNSHRID"/>
<dbReference type="FunFam" id="3.40.50.300:FF:001813">
    <property type="entry name" value="ATP-dependent DNA helicase"/>
    <property type="match status" value="1"/>
</dbReference>
<feature type="domain" description="Helicase ATP-binding" evidence="13">
    <location>
        <begin position="15"/>
        <end position="223"/>
    </location>
</feature>
<gene>
    <name evidence="25" type="ORF">HFC64_13075</name>
    <name evidence="26" type="ORF">SSOP1_0295</name>
    <name evidence="17" type="ORF">SULA_1331</name>
    <name evidence="15" type="ORF">SULB_1332</name>
    <name evidence="16" type="ORF">SULC_1330</name>
    <name evidence="18" type="ORF">SULG_06605</name>
    <name evidence="19" type="ORF">SULH_06605</name>
    <name evidence="20" type="ORF">SULI_06605</name>
    <name evidence="21" type="ORF">SULM_06605</name>
    <name evidence="22" type="ORF">SULN_06605</name>
    <name evidence="23" type="ORF">SULO_06615</name>
    <name evidence="24" type="ORF">SULZ_06850</name>
</gene>
<keyword evidence="5" id="KW-0378">Hydrolase</keyword>
<dbReference type="PROSITE" id="PS51193">
    <property type="entry name" value="HELICASE_ATP_BIND_2"/>
    <property type="match status" value="1"/>
</dbReference>
<feature type="domain" description="Helicase ATP-binding" evidence="14">
    <location>
        <begin position="1"/>
        <end position="245"/>
    </location>
</feature>
<dbReference type="Proteomes" id="UP000033057">
    <property type="component" value="Chromosome"/>
</dbReference>
<dbReference type="EMBL" id="CP033236">
    <property type="protein sequence ID" value="AZF70714.1"/>
    <property type="molecule type" value="Genomic_DNA"/>
</dbReference>
<evidence type="ECO:0000313" key="22">
    <source>
        <dbReference type="EMBL" id="AZF78568.1"/>
    </source>
</evidence>
<evidence type="ECO:0000256" key="7">
    <source>
        <dbReference type="ARBA" id="ARBA00022840"/>
    </source>
</evidence>
<evidence type="ECO:0000313" key="31">
    <source>
        <dbReference type="Proteomes" id="UP000267993"/>
    </source>
</evidence>
<evidence type="ECO:0000313" key="25">
    <source>
        <dbReference type="EMBL" id="QPG50612.1"/>
    </source>
</evidence>
<evidence type="ECO:0000313" key="21">
    <source>
        <dbReference type="EMBL" id="AZF75958.1"/>
    </source>
</evidence>
<evidence type="ECO:0000313" key="29">
    <source>
        <dbReference type="Proteomes" id="UP000033106"/>
    </source>
</evidence>
<dbReference type="OrthoDB" id="27512at2157"/>
<reference evidence="27 28" key="1">
    <citation type="journal article" date="2015" name="Genome Announc.">
        <title>Complete Genome Sequence of Sulfolobus solfataricus Strain 98/2 and Evolved Derivatives.</title>
        <authorList>
            <person name="McCarthy S."/>
            <person name="Gradnigo J."/>
            <person name="Johnson T."/>
            <person name="Payne S."/>
            <person name="Lipzen A."/>
            <person name="Martin J."/>
            <person name="Schackwitz W."/>
            <person name="Moriyama E."/>
            <person name="Blum P."/>
        </authorList>
    </citation>
    <scope>NUCLEOTIDE SEQUENCE [LARGE SCALE GENOMIC DNA]</scope>
    <source>
        <strain evidence="27">98/2 SULC</strain>
        <strain evidence="15">SARC-B</strain>
        <strain evidence="16">SARC-C</strain>
        <strain evidence="17 29">SULA</strain>
        <strain evidence="28">SULB</strain>
    </source>
</reference>
<dbReference type="PROSITE" id="PS51192">
    <property type="entry name" value="HELICASE_ATP_BIND_1"/>
    <property type="match status" value="1"/>
</dbReference>
<evidence type="ECO:0000256" key="5">
    <source>
        <dbReference type="ARBA" id="ARBA00022801"/>
    </source>
</evidence>
<dbReference type="GO" id="GO:0046872">
    <property type="term" value="F:metal ion binding"/>
    <property type="evidence" value="ECO:0007669"/>
    <property type="project" value="UniProtKB-KW"/>
</dbReference>
<keyword evidence="11" id="KW-0234">DNA repair</keyword>
<evidence type="ECO:0000259" key="13">
    <source>
        <dbReference type="PROSITE" id="PS51192"/>
    </source>
</evidence>
<dbReference type="SMART" id="SM00488">
    <property type="entry name" value="DEXDc2"/>
    <property type="match status" value="1"/>
</dbReference>
<keyword evidence="9" id="KW-0411">Iron-sulfur</keyword>
<evidence type="ECO:0000256" key="12">
    <source>
        <dbReference type="ARBA" id="ARBA00023235"/>
    </source>
</evidence>
<evidence type="ECO:0000313" key="27">
    <source>
        <dbReference type="Proteomes" id="UP000033057"/>
    </source>
</evidence>
<dbReference type="Proteomes" id="UP000594632">
    <property type="component" value="Chromosome"/>
</dbReference>
<dbReference type="Proteomes" id="UP000278715">
    <property type="component" value="Chromosome"/>
</dbReference>
<dbReference type="PANTHER" id="PTHR11472">
    <property type="entry name" value="DNA REPAIR DEAD HELICASE RAD3/XP-D SUBFAMILY MEMBER"/>
    <property type="match status" value="1"/>
</dbReference>